<proteinExistence type="predicted"/>
<dbReference type="GO" id="GO:0030674">
    <property type="term" value="F:protein-macromolecule adaptor activity"/>
    <property type="evidence" value="ECO:0007669"/>
    <property type="project" value="TreeGrafter"/>
</dbReference>
<dbReference type="PANTHER" id="PTHR37482">
    <property type="entry name" value="OUTER MEMBRANE PROTEIN ASSEMBLY FACTOR BAME"/>
    <property type="match status" value="1"/>
</dbReference>
<keyword evidence="2" id="KW-0472">Membrane</keyword>
<reference evidence="6 7" key="1">
    <citation type="submission" date="2019-01" db="EMBL/GenBank/DDBJ databases">
        <authorList>
            <person name="Chen W.-M."/>
        </authorList>
    </citation>
    <scope>NUCLEOTIDE SEQUENCE [LARGE SCALE GENOMIC DNA]</scope>
    <source>
        <strain evidence="6 7">TLA-22</strain>
    </source>
</reference>
<organism evidence="6 7">
    <name type="scientific">Sphingobium algorifonticola</name>
    <dbReference type="NCBI Taxonomy" id="2008318"/>
    <lineage>
        <taxon>Bacteria</taxon>
        <taxon>Pseudomonadati</taxon>
        <taxon>Pseudomonadota</taxon>
        <taxon>Alphaproteobacteria</taxon>
        <taxon>Sphingomonadales</taxon>
        <taxon>Sphingomonadaceae</taxon>
        <taxon>Sphingobium</taxon>
    </lineage>
</organism>
<dbReference type="Gene3D" id="3.30.1450.10">
    <property type="match status" value="1"/>
</dbReference>
<evidence type="ECO:0000256" key="4">
    <source>
        <dbReference type="SAM" id="MobiDB-lite"/>
    </source>
</evidence>
<feature type="region of interest" description="Disordered" evidence="4">
    <location>
        <begin position="1"/>
        <end position="22"/>
    </location>
</feature>
<evidence type="ECO:0000313" key="6">
    <source>
        <dbReference type="EMBL" id="RVT38902.1"/>
    </source>
</evidence>
<dbReference type="AlphaFoldDB" id="A0A437J3H3"/>
<name>A0A437J3H3_9SPHN</name>
<protein>
    <submittedName>
        <fullName evidence="6">Outer membrane protein assembly factor BamE</fullName>
    </submittedName>
</protein>
<evidence type="ECO:0000256" key="2">
    <source>
        <dbReference type="ARBA" id="ARBA00023136"/>
    </source>
</evidence>
<evidence type="ECO:0000256" key="3">
    <source>
        <dbReference type="ARBA" id="ARBA00023237"/>
    </source>
</evidence>
<dbReference type="GO" id="GO:0051205">
    <property type="term" value="P:protein insertion into membrane"/>
    <property type="evidence" value="ECO:0007669"/>
    <property type="project" value="TreeGrafter"/>
</dbReference>
<dbReference type="InterPro" id="IPR007450">
    <property type="entry name" value="BamE_dom"/>
</dbReference>
<gene>
    <name evidence="6" type="ORF">ENE74_17020</name>
</gene>
<dbReference type="InterPro" id="IPR037873">
    <property type="entry name" value="BamE-like"/>
</dbReference>
<evidence type="ECO:0000313" key="7">
    <source>
        <dbReference type="Proteomes" id="UP000282977"/>
    </source>
</evidence>
<keyword evidence="3" id="KW-0998">Cell outer membrane</keyword>
<dbReference type="PANTHER" id="PTHR37482:SF1">
    <property type="entry name" value="OUTER MEMBRANE PROTEIN ASSEMBLY FACTOR BAME"/>
    <property type="match status" value="1"/>
</dbReference>
<evidence type="ECO:0000256" key="1">
    <source>
        <dbReference type="ARBA" id="ARBA00022729"/>
    </source>
</evidence>
<accession>A0A437J3H3</accession>
<dbReference type="Proteomes" id="UP000282977">
    <property type="component" value="Unassembled WGS sequence"/>
</dbReference>
<dbReference type="OrthoDB" id="7160681at2"/>
<dbReference type="EMBL" id="RZUL01000013">
    <property type="protein sequence ID" value="RVT38902.1"/>
    <property type="molecule type" value="Genomic_DNA"/>
</dbReference>
<dbReference type="GO" id="GO:1990063">
    <property type="term" value="C:Bam protein complex"/>
    <property type="evidence" value="ECO:0007669"/>
    <property type="project" value="TreeGrafter"/>
</dbReference>
<feature type="compositionally biased region" description="Basic and acidic residues" evidence="4">
    <location>
        <begin position="1"/>
        <end position="12"/>
    </location>
</feature>
<evidence type="ECO:0000259" key="5">
    <source>
        <dbReference type="Pfam" id="PF04355"/>
    </source>
</evidence>
<dbReference type="GO" id="GO:0043165">
    <property type="term" value="P:Gram-negative-bacterium-type cell outer membrane assembly"/>
    <property type="evidence" value="ECO:0007669"/>
    <property type="project" value="TreeGrafter"/>
</dbReference>
<dbReference type="Pfam" id="PF04355">
    <property type="entry name" value="BamE"/>
    <property type="match status" value="1"/>
</dbReference>
<keyword evidence="1" id="KW-0732">Signal</keyword>
<comment type="caution">
    <text evidence="6">The sequence shown here is derived from an EMBL/GenBank/DDBJ whole genome shotgun (WGS) entry which is preliminary data.</text>
</comment>
<keyword evidence="7" id="KW-1185">Reference proteome</keyword>
<dbReference type="InterPro" id="IPR026592">
    <property type="entry name" value="BamE"/>
</dbReference>
<sequence length="182" mass="19325">MCRQEKFMRDTRPGPPSFPGRSSLGRVPLAISALALLLGASGCARIRTHQGYQVDKLLVDSVQPGIDNRESVELTLGRPTFTAQFGQQDWYYVSRDMRQLAFASPRPTDQTVLRVRFDPAGNVVAVDRTGLEQVARISPSGDKTPTLGRNRSLFDEIFGNIGAVGAGGAPGGGAGGPGPNGS</sequence>
<feature type="domain" description="Outer membrane protein assembly factor BamE" evidence="5">
    <location>
        <begin position="51"/>
        <end position="124"/>
    </location>
</feature>